<dbReference type="UniPathway" id="UPA00148">
    <property type="reaction ID" value="UER00236"/>
</dbReference>
<proteinExistence type="inferred from homology"/>
<dbReference type="GO" id="GO:0043752">
    <property type="term" value="F:adenosylcobinamide kinase activity"/>
    <property type="evidence" value="ECO:0007669"/>
    <property type="project" value="UniProtKB-EC"/>
</dbReference>
<feature type="binding site" evidence="19">
    <location>
        <begin position="36"/>
        <end position="38"/>
    </location>
    <ligand>
        <name>GTP</name>
        <dbReference type="ChEBI" id="CHEBI:37565"/>
    </ligand>
</feature>
<evidence type="ECO:0000256" key="3">
    <source>
        <dbReference type="ARBA" id="ARBA00001522"/>
    </source>
</evidence>
<comment type="catalytic activity">
    <reaction evidence="1">
        <text>adenosylcob(III)inamide + ATP = adenosylcob(III)inamide phosphate + ADP + H(+)</text>
        <dbReference type="Rhea" id="RHEA:15769"/>
        <dbReference type="ChEBI" id="CHEBI:2480"/>
        <dbReference type="ChEBI" id="CHEBI:15378"/>
        <dbReference type="ChEBI" id="CHEBI:30616"/>
        <dbReference type="ChEBI" id="CHEBI:58502"/>
        <dbReference type="ChEBI" id="CHEBI:456216"/>
        <dbReference type="EC" id="2.7.1.156"/>
    </reaction>
</comment>
<evidence type="ECO:0000256" key="16">
    <source>
        <dbReference type="ARBA" id="ARBA00029570"/>
    </source>
</evidence>
<evidence type="ECO:0000256" key="19">
    <source>
        <dbReference type="PIRSR" id="PIRSR006135-2"/>
    </source>
</evidence>
<dbReference type="KEGG" id="tfr:BR63_04760"/>
<dbReference type="EC" id="2.7.7.62" evidence="9"/>
<evidence type="ECO:0000256" key="15">
    <source>
        <dbReference type="ARBA" id="ARBA00023134"/>
    </source>
</evidence>
<comment type="catalytic activity">
    <reaction evidence="3">
        <text>adenosylcob(III)inamide + GTP = adenosylcob(III)inamide phosphate + GDP + H(+)</text>
        <dbReference type="Rhea" id="RHEA:15765"/>
        <dbReference type="ChEBI" id="CHEBI:2480"/>
        <dbReference type="ChEBI" id="CHEBI:15378"/>
        <dbReference type="ChEBI" id="CHEBI:37565"/>
        <dbReference type="ChEBI" id="CHEBI:58189"/>
        <dbReference type="ChEBI" id="CHEBI:58502"/>
        <dbReference type="EC" id="2.7.1.156"/>
    </reaction>
</comment>
<dbReference type="PIRSF" id="PIRSF006135">
    <property type="entry name" value="CobU"/>
    <property type="match status" value="1"/>
</dbReference>
<dbReference type="RefSeq" id="WP_034419837.1">
    <property type="nucleotide sequence ID" value="NZ_CP045798.1"/>
</dbReference>
<dbReference type="OrthoDB" id="9799422at2"/>
<dbReference type="SUPFAM" id="SSF52540">
    <property type="entry name" value="P-loop containing nucleoside triphosphate hydrolases"/>
    <property type="match status" value="1"/>
</dbReference>
<keyword evidence="15 19" id="KW-0342">GTP-binding</keyword>
<dbReference type="Pfam" id="PF02283">
    <property type="entry name" value="CobU"/>
    <property type="match status" value="1"/>
</dbReference>
<evidence type="ECO:0000256" key="1">
    <source>
        <dbReference type="ARBA" id="ARBA00000312"/>
    </source>
</evidence>
<evidence type="ECO:0000256" key="2">
    <source>
        <dbReference type="ARBA" id="ARBA00000711"/>
    </source>
</evidence>
<gene>
    <name evidence="20" type="primary">cobU</name>
    <name evidence="20" type="ORF">BR63_04760</name>
</gene>
<keyword evidence="14" id="KW-0067">ATP-binding</keyword>
<dbReference type="Gene3D" id="3.40.50.300">
    <property type="entry name" value="P-loop containing nucleotide triphosphate hydrolases"/>
    <property type="match status" value="1"/>
</dbReference>
<comment type="similarity">
    <text evidence="7">Belongs to the CobU/CobP family.</text>
</comment>
<comment type="pathway">
    <text evidence="5">Cofactor biosynthesis; adenosylcobalamin biosynthesis; adenosylcobalamin from cob(II)yrinate a,c-diamide: step 6/7.</text>
</comment>
<comment type="function">
    <text evidence="4">Catalyzes ATP-dependent phosphorylation of adenosylcobinamide and addition of GMP to adenosylcobinamide phosphate.</text>
</comment>
<evidence type="ECO:0000313" key="20">
    <source>
        <dbReference type="EMBL" id="QNB45679.1"/>
    </source>
</evidence>
<dbReference type="EC" id="2.7.1.156" evidence="8"/>
<dbReference type="GO" id="GO:0005525">
    <property type="term" value="F:GTP binding"/>
    <property type="evidence" value="ECO:0007669"/>
    <property type="project" value="UniProtKB-KW"/>
</dbReference>
<evidence type="ECO:0000256" key="10">
    <source>
        <dbReference type="ARBA" id="ARBA00022573"/>
    </source>
</evidence>
<accession>A0A7G6E0S5</accession>
<evidence type="ECO:0000256" key="11">
    <source>
        <dbReference type="ARBA" id="ARBA00022679"/>
    </source>
</evidence>
<evidence type="ECO:0000313" key="21">
    <source>
        <dbReference type="Proteomes" id="UP000515847"/>
    </source>
</evidence>
<evidence type="ECO:0000256" key="14">
    <source>
        <dbReference type="ARBA" id="ARBA00022840"/>
    </source>
</evidence>
<dbReference type="EMBL" id="CP045798">
    <property type="protein sequence ID" value="QNB45679.1"/>
    <property type="molecule type" value="Genomic_DNA"/>
</dbReference>
<protein>
    <recommendedName>
        <fullName evidence="16">Adenosylcobinamide kinase</fullName>
        <ecNumber evidence="8">2.7.1.156</ecNumber>
        <ecNumber evidence="9">2.7.7.62</ecNumber>
    </recommendedName>
    <alternativeName>
        <fullName evidence="17">Adenosylcobinamide-phosphate guanylyltransferase</fullName>
    </alternativeName>
</protein>
<dbReference type="PANTHER" id="PTHR34848">
    <property type="match status" value="1"/>
</dbReference>
<dbReference type="NCBIfam" id="NF004469">
    <property type="entry name" value="PRK05800.1"/>
    <property type="match status" value="1"/>
</dbReference>
<organism evidence="20 21">
    <name type="scientific">Thermanaerosceptrum fracticalcis</name>
    <dbReference type="NCBI Taxonomy" id="1712410"/>
    <lineage>
        <taxon>Bacteria</taxon>
        <taxon>Bacillati</taxon>
        <taxon>Bacillota</taxon>
        <taxon>Clostridia</taxon>
        <taxon>Eubacteriales</taxon>
        <taxon>Peptococcaceae</taxon>
        <taxon>Thermanaerosceptrum</taxon>
    </lineage>
</organism>
<reference evidence="20 21" key="1">
    <citation type="journal article" date="2019" name="Front. Microbiol.">
        <title>Thermoanaerosceptrum fracticalcis gen. nov. sp. nov., a Novel Fumarate-Fermenting Microorganism From a Deep Fractured Carbonate Aquifer of the US Great Basin.</title>
        <authorList>
            <person name="Hamilton-Brehm S.D."/>
            <person name="Stewart L.E."/>
            <person name="Zavarin M."/>
            <person name="Caldwell M."/>
            <person name="Lawson P.A."/>
            <person name="Onstott T.C."/>
            <person name="Grzymski J."/>
            <person name="Neveux I."/>
            <person name="Lollar B.S."/>
            <person name="Russell C.E."/>
            <person name="Moser D.P."/>
        </authorList>
    </citation>
    <scope>NUCLEOTIDE SEQUENCE [LARGE SCALE GENOMIC DNA]</scope>
    <source>
        <strain evidence="20 21">DRI-13</strain>
    </source>
</reference>
<keyword evidence="12 19" id="KW-0547">Nucleotide-binding</keyword>
<dbReference type="PANTHER" id="PTHR34848:SF1">
    <property type="entry name" value="BIFUNCTIONAL ADENOSYLCOBALAMIN BIOSYNTHESIS PROTEIN COBU"/>
    <property type="match status" value="1"/>
</dbReference>
<evidence type="ECO:0000256" key="13">
    <source>
        <dbReference type="ARBA" id="ARBA00022777"/>
    </source>
</evidence>
<keyword evidence="13 20" id="KW-0418">Kinase</keyword>
<comment type="pathway">
    <text evidence="6">Cofactor biosynthesis; adenosylcobalamin biosynthesis; adenosylcobalamin from cob(II)yrinate a,c-diamide: step 5/7.</text>
</comment>
<dbReference type="Proteomes" id="UP000515847">
    <property type="component" value="Chromosome"/>
</dbReference>
<evidence type="ECO:0000256" key="6">
    <source>
        <dbReference type="ARBA" id="ARBA00005159"/>
    </source>
</evidence>
<keyword evidence="21" id="KW-1185">Reference proteome</keyword>
<dbReference type="CDD" id="cd00544">
    <property type="entry name" value="CobU"/>
    <property type="match status" value="1"/>
</dbReference>
<evidence type="ECO:0000256" key="8">
    <source>
        <dbReference type="ARBA" id="ARBA00012016"/>
    </source>
</evidence>
<dbReference type="InterPro" id="IPR027417">
    <property type="entry name" value="P-loop_NTPase"/>
</dbReference>
<sequence length="193" mass="21489">MGKGHLILVTGAARSGKSSYAEYLANLASEEVAYLATAQALDEEMEERIRLHTERRSHTWQTFEEPFNPGKVILNHYREYKVWLLDCITLLVANHLLSKVQPQDAVFISTEIEEFITREIENLINVVHTTDITLIAVTNEVGWGLVPPDPLSRAYRDIVGRANQKLAQAADDVYLVTVGIPMKLKSAANGSGS</sequence>
<evidence type="ECO:0000256" key="17">
    <source>
        <dbReference type="ARBA" id="ARBA00030571"/>
    </source>
</evidence>
<feature type="binding site" evidence="19">
    <location>
        <position position="86"/>
    </location>
    <ligand>
        <name>GTP</name>
        <dbReference type="ChEBI" id="CHEBI:37565"/>
    </ligand>
</feature>
<evidence type="ECO:0000256" key="9">
    <source>
        <dbReference type="ARBA" id="ARBA00012523"/>
    </source>
</evidence>
<keyword evidence="20" id="KW-0548">Nucleotidyltransferase</keyword>
<dbReference type="GO" id="GO:0008820">
    <property type="term" value="F:cobinamide phosphate guanylyltransferase activity"/>
    <property type="evidence" value="ECO:0007669"/>
    <property type="project" value="UniProtKB-EC"/>
</dbReference>
<feature type="binding site" evidence="19">
    <location>
        <position position="64"/>
    </location>
    <ligand>
        <name>GTP</name>
        <dbReference type="ChEBI" id="CHEBI:37565"/>
    </ligand>
</feature>
<evidence type="ECO:0000256" key="7">
    <source>
        <dbReference type="ARBA" id="ARBA00007490"/>
    </source>
</evidence>
<keyword evidence="11 20" id="KW-0808">Transferase</keyword>
<evidence type="ECO:0000256" key="4">
    <source>
        <dbReference type="ARBA" id="ARBA00003889"/>
    </source>
</evidence>
<dbReference type="AlphaFoldDB" id="A0A7G6E0S5"/>
<feature type="binding site" evidence="19">
    <location>
        <begin position="11"/>
        <end position="18"/>
    </location>
    <ligand>
        <name>GTP</name>
        <dbReference type="ChEBI" id="CHEBI:37565"/>
    </ligand>
</feature>
<comment type="catalytic activity">
    <reaction evidence="2">
        <text>adenosylcob(III)inamide phosphate + GTP + H(+) = adenosylcob(III)inamide-GDP + diphosphate</text>
        <dbReference type="Rhea" id="RHEA:22712"/>
        <dbReference type="ChEBI" id="CHEBI:15378"/>
        <dbReference type="ChEBI" id="CHEBI:33019"/>
        <dbReference type="ChEBI" id="CHEBI:37565"/>
        <dbReference type="ChEBI" id="CHEBI:58502"/>
        <dbReference type="ChEBI" id="CHEBI:60487"/>
        <dbReference type="EC" id="2.7.7.62"/>
    </reaction>
</comment>
<evidence type="ECO:0000256" key="12">
    <source>
        <dbReference type="ARBA" id="ARBA00022741"/>
    </source>
</evidence>
<keyword evidence="10" id="KW-0169">Cobalamin biosynthesis</keyword>
<name>A0A7G6E0S5_THEFR</name>
<evidence type="ECO:0000256" key="5">
    <source>
        <dbReference type="ARBA" id="ARBA00004692"/>
    </source>
</evidence>
<feature type="active site" description="GMP-histidine intermediate" evidence="18">
    <location>
        <position position="52"/>
    </location>
</feature>
<evidence type="ECO:0000256" key="18">
    <source>
        <dbReference type="PIRSR" id="PIRSR006135-1"/>
    </source>
</evidence>
<dbReference type="GO" id="GO:0005524">
    <property type="term" value="F:ATP binding"/>
    <property type="evidence" value="ECO:0007669"/>
    <property type="project" value="UniProtKB-KW"/>
</dbReference>
<dbReference type="InterPro" id="IPR003203">
    <property type="entry name" value="CobU/CobP"/>
</dbReference>
<dbReference type="GO" id="GO:0009236">
    <property type="term" value="P:cobalamin biosynthetic process"/>
    <property type="evidence" value="ECO:0007669"/>
    <property type="project" value="UniProtKB-UniPathway"/>
</dbReference>